<proteinExistence type="predicted"/>
<dbReference type="GeneID" id="71203874"/>
<dbReference type="EMBL" id="CP132970">
    <property type="protein sequence ID" value="XBW06978.1"/>
    <property type="molecule type" value="Genomic_DNA"/>
</dbReference>
<evidence type="ECO:0000313" key="2">
    <source>
        <dbReference type="EMBL" id="XBW06978.1"/>
    </source>
</evidence>
<feature type="compositionally biased region" description="Basic and acidic residues" evidence="1">
    <location>
        <begin position="30"/>
        <end position="45"/>
    </location>
</feature>
<dbReference type="KEGG" id="rhox:RBB84_24575"/>
<dbReference type="AlphaFoldDB" id="A0AAU7V412"/>
<organism evidence="2">
    <name type="scientific">Rhodococcus sp. D-6</name>
    <dbReference type="NCBI Taxonomy" id="1387842"/>
    <lineage>
        <taxon>Bacteria</taxon>
        <taxon>Bacillati</taxon>
        <taxon>Actinomycetota</taxon>
        <taxon>Actinomycetes</taxon>
        <taxon>Mycobacteriales</taxon>
        <taxon>Nocardiaceae</taxon>
        <taxon>Rhodococcus</taxon>
    </lineage>
</organism>
<reference evidence="2" key="1">
    <citation type="submission" date="2023-08" db="EMBL/GenBank/DDBJ databases">
        <title>The novel hydrolase IpcH responsible for the initial isoprocarb degradation step in Rhodococcus sp. D-6.</title>
        <authorList>
            <person name="Zhu Q."/>
        </authorList>
    </citation>
    <scope>NUCLEOTIDE SEQUENCE</scope>
    <source>
        <strain evidence="2">D-6</strain>
    </source>
</reference>
<name>A0AAU7V412_9NOCA</name>
<protein>
    <submittedName>
        <fullName evidence="2">Uncharacterized protein</fullName>
    </submittedName>
</protein>
<feature type="region of interest" description="Disordered" evidence="1">
    <location>
        <begin position="24"/>
        <end position="45"/>
    </location>
</feature>
<evidence type="ECO:0000256" key="1">
    <source>
        <dbReference type="SAM" id="MobiDB-lite"/>
    </source>
</evidence>
<accession>A0AAU7V412</accession>
<dbReference type="RefSeq" id="WP_228045205.1">
    <property type="nucleotide sequence ID" value="NZ_CP132970.1"/>
</dbReference>
<gene>
    <name evidence="2" type="ORF">RBB84_24575</name>
</gene>
<sequence length="45" mass="4823">MIQLDAVLKMESTPSVNAIVTTTKSSAMSAEEKKTPGDVRNLNES</sequence>